<keyword evidence="1" id="KW-0812">Transmembrane</keyword>
<dbReference type="Pfam" id="PF18883">
    <property type="entry name" value="AC_1"/>
    <property type="match status" value="1"/>
</dbReference>
<gene>
    <name evidence="4" type="ORF">EBQ24_06440</name>
</gene>
<evidence type="ECO:0000259" key="2">
    <source>
        <dbReference type="Pfam" id="PF18203"/>
    </source>
</evidence>
<proteinExistence type="predicted"/>
<dbReference type="InterPro" id="IPR012332">
    <property type="entry name" value="Autotransporter_pectin_lyase_C"/>
</dbReference>
<sequence>MAGFVVCHQFGELMHTISHRACNRVSTSAPWCFGAFAVWAAFAPAAVQAACTETPAALTASAADVCTATLPAYTAGGHALFANGAGALITVPHDVTVNAAGNLAGGGLGTAVAANGGALNFQRGLTLTQNGRHNTYGLAAPDVASGGAGRIHAQDVNIVMGHSGLYRRAVMALGTEGEVHIAGKATITATGNGEHRGLSAEDGGVITYGAADIDFTNYDGSAALRVIVRDPKLPATVRSTLTANGRSTLKVSGARSSVAFLSRADVKLQALDVTAAAGAQGVEFSGPGSFSAEGGTIGVADGGSAFFYAAAAGASSVVLKNVAVEADANSFLWNSAATAAVTFQGVGGSYTGRSKLAAGAALNVGLENGARWAMTADSQMSLLTLTGSARLEVTDSHTLTANAHNTAGVVSLQDGDANDTLTVDGGYEGGGSLALDTALGAGPVGADVLRVTGDVAGAATRIKMRLTAGAAGAATAGNGILVVQVAGASPAGAFVLDGPVWHGGYLYELKQIGNDWFLQSRAAPAPVVKQVPTLQGAGLIALALLLALGTALGLRRQRG</sequence>
<name>A0A3M6R2R5_9BURK</name>
<organism evidence="4 5">
    <name type="scientific">Allofranklinella schreckenbergeri</name>
    <dbReference type="NCBI Taxonomy" id="1076744"/>
    <lineage>
        <taxon>Bacteria</taxon>
        <taxon>Pseudomonadati</taxon>
        <taxon>Pseudomonadota</taxon>
        <taxon>Betaproteobacteria</taxon>
        <taxon>Burkholderiales</taxon>
        <taxon>Comamonadaceae</taxon>
        <taxon>Allofranklinella</taxon>
    </lineage>
</organism>
<evidence type="ECO:0000313" key="4">
    <source>
        <dbReference type="EMBL" id="RMX09527.1"/>
    </source>
</evidence>
<keyword evidence="1" id="KW-1133">Transmembrane helix</keyword>
<dbReference type="SUPFAM" id="SSF51126">
    <property type="entry name" value="Pectin lyase-like"/>
    <property type="match status" value="1"/>
</dbReference>
<keyword evidence="1" id="KW-0472">Membrane</keyword>
<dbReference type="NCBIfam" id="TIGR01414">
    <property type="entry name" value="autotrans_barl"/>
    <property type="match status" value="1"/>
</dbReference>
<dbReference type="AlphaFoldDB" id="A0A3M6R2R5"/>
<feature type="transmembrane region" description="Helical" evidence="1">
    <location>
        <begin position="534"/>
        <end position="554"/>
    </location>
</feature>
<dbReference type="GO" id="GO:0019867">
    <property type="term" value="C:outer membrane"/>
    <property type="evidence" value="ECO:0007669"/>
    <property type="project" value="InterPro"/>
</dbReference>
<evidence type="ECO:0000256" key="1">
    <source>
        <dbReference type="SAM" id="Phobius"/>
    </source>
</evidence>
<evidence type="ECO:0000313" key="5">
    <source>
        <dbReference type="Proteomes" id="UP000281171"/>
    </source>
</evidence>
<dbReference type="InterPro" id="IPR011050">
    <property type="entry name" value="Pectin_lyase_fold/virulence"/>
</dbReference>
<accession>A0A3M6R2R5</accession>
<protein>
    <submittedName>
        <fullName evidence="4">Autotransporter outer membrane beta-barrel domain-containing protein</fullName>
    </submittedName>
</protein>
<dbReference type="Pfam" id="PF18203">
    <property type="entry name" value="IPTL-CTERM"/>
    <property type="match status" value="1"/>
</dbReference>
<feature type="domain" description="Autochaperone" evidence="3">
    <location>
        <begin position="411"/>
        <end position="509"/>
    </location>
</feature>
<dbReference type="Proteomes" id="UP000281171">
    <property type="component" value="Unassembled WGS sequence"/>
</dbReference>
<feature type="domain" description="IPTL-CTERM protein sorting" evidence="2">
    <location>
        <begin position="530"/>
        <end position="556"/>
    </location>
</feature>
<evidence type="ECO:0000259" key="3">
    <source>
        <dbReference type="Pfam" id="PF18883"/>
    </source>
</evidence>
<dbReference type="InterPro" id="IPR026442">
    <property type="entry name" value="IPTL_CTERM"/>
</dbReference>
<dbReference type="InterPro" id="IPR006315">
    <property type="entry name" value="OM_autotransptr_brl_dom"/>
</dbReference>
<reference evidence="4 5" key="1">
    <citation type="submission" date="2018-10" db="EMBL/GenBank/DDBJ databases">
        <title>Comamonadaceae CDC group NO-1 genome sequencing and assembly.</title>
        <authorList>
            <person name="Bernier A.-M."/>
            <person name="Bernard K."/>
        </authorList>
    </citation>
    <scope>NUCLEOTIDE SEQUENCE [LARGE SCALE GENOMIC DNA]</scope>
    <source>
        <strain evidence="4 5">NML180581</strain>
    </source>
</reference>
<dbReference type="Gene3D" id="2.160.20.20">
    <property type="match status" value="1"/>
</dbReference>
<comment type="caution">
    <text evidence="4">The sequence shown here is derived from an EMBL/GenBank/DDBJ whole genome shotgun (WGS) entry which is preliminary data.</text>
</comment>
<dbReference type="InterPro" id="IPR043990">
    <property type="entry name" value="AC_1"/>
</dbReference>
<dbReference type="EMBL" id="RDQK01000013">
    <property type="protein sequence ID" value="RMX09527.1"/>
    <property type="molecule type" value="Genomic_DNA"/>
</dbReference>